<dbReference type="EMBL" id="BDQA01000740">
    <property type="protein sequence ID" value="GBH22180.1"/>
    <property type="molecule type" value="Genomic_RNA"/>
</dbReference>
<organism evidence="1">
    <name type="scientific">viral metagenome</name>
    <dbReference type="NCBI Taxonomy" id="1070528"/>
    <lineage>
        <taxon>unclassified sequences</taxon>
        <taxon>metagenomes</taxon>
        <taxon>organismal metagenomes</taxon>
    </lineage>
</organism>
<dbReference type="AlphaFoldDB" id="A0A2V0RMI5"/>
<reference evidence="1" key="1">
    <citation type="submission" date="2017-04" db="EMBL/GenBank/DDBJ databases">
        <title>Unveiling RNA virosphere associated with marine microorganisms.</title>
        <authorList>
            <person name="Urayama S."/>
            <person name="Takaki Y."/>
            <person name="Nishi S."/>
            <person name="Yoshida Y."/>
            <person name="Deguchi S."/>
            <person name="Takai K."/>
            <person name="Nunoura T."/>
        </authorList>
    </citation>
    <scope>NUCLEOTIDE SEQUENCE</scope>
</reference>
<evidence type="ECO:0000313" key="1">
    <source>
        <dbReference type="EMBL" id="GBH22180.1"/>
    </source>
</evidence>
<protein>
    <submittedName>
        <fullName evidence="1">Uncharacterized protein</fullName>
    </submittedName>
</protein>
<comment type="caution">
    <text evidence="1">The sequence shown here is derived from an EMBL/GenBank/DDBJ whole genome shotgun (WGS) entry which is preliminary data.</text>
</comment>
<accession>A0A2V0RMI5</accession>
<proteinExistence type="predicted"/>
<sequence length="679" mass="74367">MIYQTTKLEQHIPSSVGVQTLCYHPLNGFITIVRALLARNPKVPSMTNSNLSTLDIRAGISEARRSIDIGSQLITEYANLMNLNNLTRLDRNVARAYIDSQIASRNPGSNLGSVTTVLATETNRNQLFLNQVNAITNDVRNARDVWGGGYTNWSFASGLTSSTGLLAEMGALTLTGGVTPSSYQPFVNTTNDSNVFTWLTKFMVTCEFMAYKGLAQQQGFDLEKYLDKHLGSLSNASYQRAGLEVQFELALLRPWLDLAMNPNVQRTLHPVLGSLFPLFMKDVELLVSKPMSKLAWSMVGGHERMQFASHMRDVHMMPCAAQPTLAAYFSESILTRISEAAGLWYNGTFSKVYDALSAAGGWTKESPWVPLTRVASLDMMKPIYTNHSKLSVPQGIGLDLRALPYSFLRSSSEDTAAYLAMAGQPGFNQKYNLDVLLQRRPSTLPLIVTNQNPTYTDLRGSMAKNLSAVRPFSEYTGDGEEFGLDYPSPHDGGSKRLFSKILRLNVTILANEFNYPQSEVEAVIRAGGLKHLFPTDDPAVPAKDANGLPIQVFCSELTYNMVNGASIAINDARPIRVSNYETAGMQTVGGPRFVDCSSAPVFEGTFGYNTDSPEMNSSVESYVDDGLAIVLALSSVENNRAVTAVERLMSTVPTQTDQQVIDDSANVMATSAVDSNVEM</sequence>
<name>A0A2V0RMI5_9ZZZZ</name>